<protein>
    <recommendedName>
        <fullName evidence="3">phosphogluconate dehydrogenase (NADP(+)-dependent, decarboxylating)</fullName>
        <ecNumber evidence="3">1.1.1.44</ecNumber>
    </recommendedName>
</protein>
<dbReference type="EC" id="1.1.1.44" evidence="3"/>
<dbReference type="AlphaFoldDB" id="A0A699X7M8"/>
<dbReference type="InterPro" id="IPR008927">
    <property type="entry name" value="6-PGluconate_DH-like_C_sf"/>
</dbReference>
<name>A0A699X7M8_TANCI</name>
<feature type="domain" description="6-phosphogluconate dehydrogenase C-terminal" evidence="7">
    <location>
        <begin position="1"/>
        <end position="71"/>
    </location>
</feature>
<evidence type="ECO:0000256" key="2">
    <source>
        <dbReference type="ARBA" id="ARBA00008419"/>
    </source>
</evidence>
<dbReference type="PANTHER" id="PTHR11811">
    <property type="entry name" value="6-PHOSPHOGLUCONATE DEHYDROGENASE"/>
    <property type="match status" value="1"/>
</dbReference>
<dbReference type="GO" id="GO:0006098">
    <property type="term" value="P:pentose-phosphate shunt"/>
    <property type="evidence" value="ECO:0007669"/>
    <property type="project" value="UniProtKB-UniPathway"/>
</dbReference>
<proteinExistence type="inferred from homology"/>
<sequence>EAAKVNDWTLNNAGIAAMWRGGCIIKSVFLSDITAAYRENPQLENLLTSPFFLKAIEKAQPGWRRVIAQST</sequence>
<dbReference type="InterPro" id="IPR006114">
    <property type="entry name" value="6PGDH_C"/>
</dbReference>
<organism evidence="8">
    <name type="scientific">Tanacetum cinerariifolium</name>
    <name type="common">Dalmatian daisy</name>
    <name type="synonym">Chrysanthemum cinerariifolium</name>
    <dbReference type="NCBI Taxonomy" id="118510"/>
    <lineage>
        <taxon>Eukaryota</taxon>
        <taxon>Viridiplantae</taxon>
        <taxon>Streptophyta</taxon>
        <taxon>Embryophyta</taxon>
        <taxon>Tracheophyta</taxon>
        <taxon>Spermatophyta</taxon>
        <taxon>Magnoliopsida</taxon>
        <taxon>eudicotyledons</taxon>
        <taxon>Gunneridae</taxon>
        <taxon>Pentapetalae</taxon>
        <taxon>asterids</taxon>
        <taxon>campanulids</taxon>
        <taxon>Asterales</taxon>
        <taxon>Asteraceae</taxon>
        <taxon>Asteroideae</taxon>
        <taxon>Anthemideae</taxon>
        <taxon>Anthemidinae</taxon>
        <taxon>Tanacetum</taxon>
    </lineage>
</organism>
<evidence type="ECO:0000256" key="5">
    <source>
        <dbReference type="ARBA" id="ARBA00023064"/>
    </source>
</evidence>
<keyword evidence="5" id="KW-0311">Gluconate utilization</keyword>
<reference evidence="8" key="1">
    <citation type="journal article" date="2019" name="Sci. Rep.">
        <title>Draft genome of Tanacetum cinerariifolium, the natural source of mosquito coil.</title>
        <authorList>
            <person name="Yamashiro T."/>
            <person name="Shiraishi A."/>
            <person name="Satake H."/>
            <person name="Nakayama K."/>
        </authorList>
    </citation>
    <scope>NUCLEOTIDE SEQUENCE</scope>
</reference>
<keyword evidence="6" id="KW-0570">Pentose shunt</keyword>
<dbReference type="InterPro" id="IPR006183">
    <property type="entry name" value="Pgluconate_DH"/>
</dbReference>
<dbReference type="SUPFAM" id="SSF48179">
    <property type="entry name" value="6-phosphogluconate dehydrogenase C-terminal domain-like"/>
    <property type="match status" value="1"/>
</dbReference>
<dbReference type="GO" id="GO:0019521">
    <property type="term" value="P:D-gluconate metabolic process"/>
    <property type="evidence" value="ECO:0007669"/>
    <property type="project" value="UniProtKB-KW"/>
</dbReference>
<gene>
    <name evidence="8" type="ORF">Tci_927052</name>
</gene>
<dbReference type="Gene3D" id="1.10.1040.10">
    <property type="entry name" value="N-(1-d-carboxylethyl)-l-norvaline Dehydrogenase, domain 2"/>
    <property type="match status" value="1"/>
</dbReference>
<dbReference type="SMART" id="SM01350">
    <property type="entry name" value="6PGD"/>
    <property type="match status" value="1"/>
</dbReference>
<dbReference type="UniPathway" id="UPA00115">
    <property type="reaction ID" value="UER00410"/>
</dbReference>
<dbReference type="GO" id="GO:0004616">
    <property type="term" value="F:phosphogluconate dehydrogenase (decarboxylating) activity"/>
    <property type="evidence" value="ECO:0007669"/>
    <property type="project" value="UniProtKB-EC"/>
</dbReference>
<evidence type="ECO:0000259" key="7">
    <source>
        <dbReference type="SMART" id="SM01350"/>
    </source>
</evidence>
<evidence type="ECO:0000256" key="3">
    <source>
        <dbReference type="ARBA" id="ARBA00013011"/>
    </source>
</evidence>
<dbReference type="EMBL" id="BKCJ011813795">
    <property type="protein sequence ID" value="GFD55083.1"/>
    <property type="molecule type" value="Genomic_DNA"/>
</dbReference>
<dbReference type="Pfam" id="PF00393">
    <property type="entry name" value="6PGD"/>
    <property type="match status" value="1"/>
</dbReference>
<comment type="similarity">
    <text evidence="2">Belongs to the 6-phosphogluconate dehydrogenase family.</text>
</comment>
<keyword evidence="4" id="KW-0560">Oxidoreductase</keyword>
<comment type="caution">
    <text evidence="8">The sequence shown here is derived from an EMBL/GenBank/DDBJ whole genome shotgun (WGS) entry which is preliminary data.</text>
</comment>
<evidence type="ECO:0000313" key="8">
    <source>
        <dbReference type="EMBL" id="GFD55083.1"/>
    </source>
</evidence>
<evidence type="ECO:0000256" key="6">
    <source>
        <dbReference type="ARBA" id="ARBA00023126"/>
    </source>
</evidence>
<evidence type="ECO:0000256" key="4">
    <source>
        <dbReference type="ARBA" id="ARBA00023002"/>
    </source>
</evidence>
<accession>A0A699X7M8</accession>
<comment type="pathway">
    <text evidence="1">Carbohydrate degradation; pentose phosphate pathway; D-ribulose 5-phosphate from D-glucose 6-phosphate (oxidative stage): step 3/3.</text>
</comment>
<feature type="non-terminal residue" evidence="8">
    <location>
        <position position="1"/>
    </location>
</feature>
<evidence type="ECO:0000256" key="1">
    <source>
        <dbReference type="ARBA" id="ARBA00004874"/>
    </source>
</evidence>
<dbReference type="InterPro" id="IPR013328">
    <property type="entry name" value="6PGD_dom2"/>
</dbReference>